<dbReference type="Pfam" id="PF00156">
    <property type="entry name" value="Pribosyltran"/>
    <property type="match status" value="1"/>
</dbReference>
<keyword evidence="6 12" id="KW-0418">Kinase</keyword>
<protein>
    <recommendedName>
        <fullName evidence="1">ribose-phosphate diphosphokinase</fullName>
        <ecNumber evidence="1">2.7.6.1</ecNumber>
    </recommendedName>
</protein>
<keyword evidence="7" id="KW-0067">ATP-binding</keyword>
<evidence type="ECO:0000256" key="9">
    <source>
        <dbReference type="ARBA" id="ARBA00049535"/>
    </source>
</evidence>
<dbReference type="GO" id="GO:0005737">
    <property type="term" value="C:cytoplasm"/>
    <property type="evidence" value="ECO:0007669"/>
    <property type="project" value="TreeGrafter"/>
</dbReference>
<gene>
    <name evidence="12" type="ORF">B1B_12581</name>
</gene>
<comment type="caution">
    <text evidence="12">The sequence shown here is derived from an EMBL/GenBank/DDBJ whole genome shotgun (WGS) entry which is preliminary data.</text>
</comment>
<proteinExistence type="predicted"/>
<dbReference type="FunFam" id="3.40.50.2020:FF:000007">
    <property type="entry name" value="Ribose-phosphate pyrophosphokinase"/>
    <property type="match status" value="1"/>
</dbReference>
<keyword evidence="4" id="KW-0545">Nucleotide biosynthesis</keyword>
<dbReference type="InterPro" id="IPR029099">
    <property type="entry name" value="Pribosyltran_N"/>
</dbReference>
<dbReference type="GO" id="GO:0006015">
    <property type="term" value="P:5-phosphoribose 1-diphosphate biosynthetic process"/>
    <property type="evidence" value="ECO:0007669"/>
    <property type="project" value="TreeGrafter"/>
</dbReference>
<dbReference type="Gene3D" id="3.40.50.2020">
    <property type="match status" value="2"/>
</dbReference>
<dbReference type="SMART" id="SM01400">
    <property type="entry name" value="Pribosyltran_N"/>
    <property type="match status" value="1"/>
</dbReference>
<dbReference type="EC" id="2.7.6.1" evidence="1"/>
<evidence type="ECO:0000256" key="3">
    <source>
        <dbReference type="ARBA" id="ARBA00022723"/>
    </source>
</evidence>
<organism evidence="12">
    <name type="scientific">mine drainage metagenome</name>
    <dbReference type="NCBI Taxonomy" id="410659"/>
    <lineage>
        <taxon>unclassified sequences</taxon>
        <taxon>metagenomes</taxon>
        <taxon>ecological metagenomes</taxon>
    </lineage>
</organism>
<accession>T0ZPM1</accession>
<evidence type="ECO:0000256" key="5">
    <source>
        <dbReference type="ARBA" id="ARBA00022741"/>
    </source>
</evidence>
<keyword evidence="2 12" id="KW-0808">Transferase</keyword>
<evidence type="ECO:0000256" key="2">
    <source>
        <dbReference type="ARBA" id="ARBA00022679"/>
    </source>
</evidence>
<evidence type="ECO:0000256" key="4">
    <source>
        <dbReference type="ARBA" id="ARBA00022727"/>
    </source>
</evidence>
<evidence type="ECO:0000256" key="6">
    <source>
        <dbReference type="ARBA" id="ARBA00022777"/>
    </source>
</evidence>
<evidence type="ECO:0000256" key="8">
    <source>
        <dbReference type="ARBA" id="ARBA00022842"/>
    </source>
</evidence>
<evidence type="ECO:0000259" key="11">
    <source>
        <dbReference type="Pfam" id="PF13793"/>
    </source>
</evidence>
<dbReference type="InterPro" id="IPR029057">
    <property type="entry name" value="PRTase-like"/>
</dbReference>
<dbReference type="AlphaFoldDB" id="T0ZPM1"/>
<keyword evidence="3" id="KW-0479">Metal-binding</keyword>
<keyword evidence="8" id="KW-0460">Magnesium</keyword>
<name>T0ZPM1_9ZZZZ</name>
<evidence type="ECO:0000256" key="1">
    <source>
        <dbReference type="ARBA" id="ARBA00013247"/>
    </source>
</evidence>
<dbReference type="EMBL" id="AUZY01008246">
    <property type="protein sequence ID" value="EQD46583.1"/>
    <property type="molecule type" value="Genomic_DNA"/>
</dbReference>
<dbReference type="InterPro" id="IPR000836">
    <property type="entry name" value="PRTase_dom"/>
</dbReference>
<dbReference type="GO" id="GO:0005524">
    <property type="term" value="F:ATP binding"/>
    <property type="evidence" value="ECO:0007669"/>
    <property type="project" value="UniProtKB-KW"/>
</dbReference>
<sequence length="292" mass="31999">MHVIGGTASTDLAEKISRELGNAPFAVPFTKRFPDGELYLRVGGRFDGEDVVIVQSTRSDQDLLELLLLQDAVREGGALRTFIVIPYFGYARQDRRFFPGEPVSARALARHVELDADALVMVDLHSPQTLSHFSKPVYEASGIPAIARLLRERPVDYLISPDKGGVERVRRLGEILQLPWFALEKKRIDSEHVELRLPAQAPAELAGKHIAILDDVISTGGTIVEAAKLLHRNDVGAITAACTHGLFLRDAFERIKAVTNEIYATDTLQNGAEKVSVAPDVAQILVHNIGAT</sequence>
<dbReference type="GO" id="GO:0000287">
    <property type="term" value="F:magnesium ion binding"/>
    <property type="evidence" value="ECO:0007669"/>
    <property type="project" value="InterPro"/>
</dbReference>
<dbReference type="CDD" id="cd06223">
    <property type="entry name" value="PRTases_typeI"/>
    <property type="match status" value="1"/>
</dbReference>
<dbReference type="GO" id="GO:0006164">
    <property type="term" value="P:purine nucleotide biosynthetic process"/>
    <property type="evidence" value="ECO:0007669"/>
    <property type="project" value="TreeGrafter"/>
</dbReference>
<dbReference type="GO" id="GO:0004749">
    <property type="term" value="F:ribose phosphate diphosphokinase activity"/>
    <property type="evidence" value="ECO:0007669"/>
    <property type="project" value="UniProtKB-EC"/>
</dbReference>
<reference evidence="12" key="1">
    <citation type="submission" date="2013-08" db="EMBL/GenBank/DDBJ databases">
        <authorList>
            <person name="Mendez C."/>
            <person name="Richter M."/>
            <person name="Ferrer M."/>
            <person name="Sanchez J."/>
        </authorList>
    </citation>
    <scope>NUCLEOTIDE SEQUENCE</scope>
</reference>
<reference evidence="12" key="2">
    <citation type="journal article" date="2014" name="ISME J.">
        <title>Microbial stratification in low pH oxic and suboxic macroscopic growths along an acid mine drainage.</title>
        <authorList>
            <person name="Mendez-Garcia C."/>
            <person name="Mesa V."/>
            <person name="Sprenger R.R."/>
            <person name="Richter M."/>
            <person name="Diez M.S."/>
            <person name="Solano J."/>
            <person name="Bargiela R."/>
            <person name="Golyshina O.V."/>
            <person name="Manteca A."/>
            <person name="Ramos J.L."/>
            <person name="Gallego J.R."/>
            <person name="Llorente I."/>
            <person name="Martins Dos Santos V.A."/>
            <person name="Jensen O.N."/>
            <person name="Pelaez A.I."/>
            <person name="Sanchez J."/>
            <person name="Ferrer M."/>
        </authorList>
    </citation>
    <scope>NUCLEOTIDE SEQUENCE</scope>
</reference>
<dbReference type="InterPro" id="IPR005946">
    <property type="entry name" value="Rib-P_diPkinase"/>
</dbReference>
<dbReference type="PANTHER" id="PTHR10210:SF32">
    <property type="entry name" value="RIBOSE-PHOSPHATE PYROPHOSPHOKINASE 2"/>
    <property type="match status" value="1"/>
</dbReference>
<feature type="domain" description="Ribose-phosphate pyrophosphokinase N-terminal" evidence="11">
    <location>
        <begin position="1"/>
        <end position="111"/>
    </location>
</feature>
<evidence type="ECO:0000256" key="7">
    <source>
        <dbReference type="ARBA" id="ARBA00022840"/>
    </source>
</evidence>
<dbReference type="GO" id="GO:0016301">
    <property type="term" value="F:kinase activity"/>
    <property type="evidence" value="ECO:0007669"/>
    <property type="project" value="UniProtKB-KW"/>
</dbReference>
<dbReference type="GO" id="GO:0002189">
    <property type="term" value="C:ribose phosphate diphosphokinase complex"/>
    <property type="evidence" value="ECO:0007669"/>
    <property type="project" value="TreeGrafter"/>
</dbReference>
<evidence type="ECO:0000259" key="10">
    <source>
        <dbReference type="Pfam" id="PF00156"/>
    </source>
</evidence>
<dbReference type="PANTHER" id="PTHR10210">
    <property type="entry name" value="RIBOSE-PHOSPHATE DIPHOSPHOKINASE FAMILY MEMBER"/>
    <property type="match status" value="1"/>
</dbReference>
<evidence type="ECO:0000313" key="12">
    <source>
        <dbReference type="EMBL" id="EQD46583.1"/>
    </source>
</evidence>
<dbReference type="SUPFAM" id="SSF53271">
    <property type="entry name" value="PRTase-like"/>
    <property type="match status" value="2"/>
</dbReference>
<dbReference type="NCBIfam" id="TIGR01251">
    <property type="entry name" value="ribP_PPkin"/>
    <property type="match status" value="1"/>
</dbReference>
<dbReference type="Pfam" id="PF13793">
    <property type="entry name" value="Pribosyltran_N"/>
    <property type="match status" value="1"/>
</dbReference>
<keyword evidence="5" id="KW-0547">Nucleotide-binding</keyword>
<comment type="catalytic activity">
    <reaction evidence="9">
        <text>D-ribose 5-phosphate + ATP = 5-phospho-alpha-D-ribose 1-diphosphate + AMP + H(+)</text>
        <dbReference type="Rhea" id="RHEA:15609"/>
        <dbReference type="ChEBI" id="CHEBI:15378"/>
        <dbReference type="ChEBI" id="CHEBI:30616"/>
        <dbReference type="ChEBI" id="CHEBI:58017"/>
        <dbReference type="ChEBI" id="CHEBI:78346"/>
        <dbReference type="ChEBI" id="CHEBI:456215"/>
        <dbReference type="EC" id="2.7.6.1"/>
    </reaction>
</comment>
<feature type="domain" description="Phosphoribosyltransferase" evidence="10">
    <location>
        <begin position="153"/>
        <end position="250"/>
    </location>
</feature>